<dbReference type="AlphaFoldDB" id="A0AAW9D1V3"/>
<gene>
    <name evidence="1" type="ORF">C7S16_1198</name>
</gene>
<dbReference type="Proteomes" id="UP001272137">
    <property type="component" value="Unassembled WGS sequence"/>
</dbReference>
<accession>A0AAW9D1V3</accession>
<comment type="caution">
    <text evidence="1">The sequence shown here is derived from an EMBL/GenBank/DDBJ whole genome shotgun (WGS) entry which is preliminary data.</text>
</comment>
<protein>
    <submittedName>
        <fullName evidence="1">Uncharacterized protein</fullName>
    </submittedName>
</protein>
<evidence type="ECO:0000313" key="1">
    <source>
        <dbReference type="EMBL" id="MDW9255094.1"/>
    </source>
</evidence>
<name>A0AAW9D1V3_BURTH</name>
<evidence type="ECO:0000313" key="2">
    <source>
        <dbReference type="Proteomes" id="UP001272137"/>
    </source>
</evidence>
<reference evidence="1" key="1">
    <citation type="submission" date="2018-08" db="EMBL/GenBank/DDBJ databases">
        <title>Identification of Burkholderia cepacia strains that express a Burkholderia pseudomallei-like capsular polysaccharide.</title>
        <authorList>
            <person name="Burtnick M.N."/>
            <person name="Vongsouvath M."/>
            <person name="Newton P."/>
            <person name="Wuthiekanun V."/>
            <person name="Limmathurotsakul D."/>
            <person name="Brett P.J."/>
            <person name="Chantratita N."/>
            <person name="Dance D.A."/>
        </authorList>
    </citation>
    <scope>NUCLEOTIDE SEQUENCE</scope>
    <source>
        <strain evidence="1">SBXCC001</strain>
    </source>
</reference>
<organism evidence="1 2">
    <name type="scientific">Burkholderia thailandensis</name>
    <dbReference type="NCBI Taxonomy" id="57975"/>
    <lineage>
        <taxon>Bacteria</taxon>
        <taxon>Pseudomonadati</taxon>
        <taxon>Pseudomonadota</taxon>
        <taxon>Betaproteobacteria</taxon>
        <taxon>Burkholderiales</taxon>
        <taxon>Burkholderiaceae</taxon>
        <taxon>Burkholderia</taxon>
        <taxon>pseudomallei group</taxon>
    </lineage>
</organism>
<dbReference type="EMBL" id="QXCT01000002">
    <property type="protein sequence ID" value="MDW9255094.1"/>
    <property type="molecule type" value="Genomic_DNA"/>
</dbReference>
<proteinExistence type="predicted"/>
<sequence>MKHSGSNAAPIAHTQVDGFIEQIGKRGDCPHVDDVRTTISLEAVFGCGAHRMRMPPA</sequence>